<evidence type="ECO:0000313" key="4">
    <source>
        <dbReference type="Proteomes" id="UP000683000"/>
    </source>
</evidence>
<evidence type="ECO:0000256" key="1">
    <source>
        <dbReference type="SAM" id="MobiDB-lite"/>
    </source>
</evidence>
<dbReference type="EMBL" id="JAGFBS010000002">
    <property type="protein sequence ID" value="KAG6381171.1"/>
    <property type="molecule type" value="Genomic_DNA"/>
</dbReference>
<dbReference type="Proteomes" id="UP000683000">
    <property type="component" value="Unassembled WGS sequence"/>
</dbReference>
<dbReference type="AlphaFoldDB" id="A0A8I3AG56"/>
<reference evidence="3" key="1">
    <citation type="submission" date="2021-03" db="EMBL/GenBank/DDBJ databases">
        <title>Evolutionary innovations through gain and loss of genes in the ectomycorrhizal Boletales.</title>
        <authorList>
            <person name="Wu G."/>
            <person name="Miyauchi S."/>
            <person name="Morin E."/>
            <person name="Yang Z.-L."/>
            <person name="Xu J."/>
            <person name="Martin F.M."/>
        </authorList>
    </citation>
    <scope>NUCLEOTIDE SEQUENCE</scope>
    <source>
        <strain evidence="3">BR01</strain>
    </source>
</reference>
<dbReference type="Pfam" id="PF06398">
    <property type="entry name" value="Pex24p"/>
    <property type="match status" value="1"/>
</dbReference>
<feature type="region of interest" description="Disordered" evidence="1">
    <location>
        <begin position="278"/>
        <end position="297"/>
    </location>
</feature>
<dbReference type="GO" id="GO:0005778">
    <property type="term" value="C:peroxisomal membrane"/>
    <property type="evidence" value="ECO:0007669"/>
    <property type="project" value="UniProtKB-ARBA"/>
</dbReference>
<gene>
    <name evidence="3" type="ORF">JVT61DRAFT_5572</name>
</gene>
<comment type="caution">
    <text evidence="3">The sequence shown here is derived from an EMBL/GenBank/DDBJ whole genome shotgun (WGS) entry which is preliminary data.</text>
</comment>
<keyword evidence="4" id="KW-1185">Reference proteome</keyword>
<dbReference type="InterPro" id="IPR010482">
    <property type="entry name" value="TECPR1-like_DysF"/>
</dbReference>
<organism evidence="3 4">
    <name type="scientific">Boletus reticuloceps</name>
    <dbReference type="NCBI Taxonomy" id="495285"/>
    <lineage>
        <taxon>Eukaryota</taxon>
        <taxon>Fungi</taxon>
        <taxon>Dikarya</taxon>
        <taxon>Basidiomycota</taxon>
        <taxon>Agaricomycotina</taxon>
        <taxon>Agaricomycetes</taxon>
        <taxon>Agaricomycetidae</taxon>
        <taxon>Boletales</taxon>
        <taxon>Boletineae</taxon>
        <taxon>Boletaceae</taxon>
        <taxon>Boletoideae</taxon>
        <taxon>Boletus</taxon>
    </lineage>
</organism>
<accession>A0A8I3AG56</accession>
<dbReference type="OrthoDB" id="72441at2759"/>
<sequence>MSLPQHMCADDPSAADPARRRLLQKSPFPHFSSLPSRTSTVNILPLVPPADSDDTTQDIQIHDAHLPHPNDSKDIYRWAILYENQRGITLFSTPFYSSLSLFPSDPQPFTIPHNHNPRARHPHLSLDNYPLPDGIWRWVSGAWMIDMRMDLGEVQHDGFEYNWSFRQNHWHAKIGNFSAGAWVRRRRWVRLMMRRPPSQTLANNVVSSGNQTPILSSPSLVPSTSKLSLVDVDHYAWDGSDQDWQYVRRLLRQLGRDGRKLELWRMWLGPYARTHDIKGKAKQTNPLPPSSRNPLEKRLSDVVPEGNPPPLVHLTTILWNHGEAILHSFVFPDSRAQFVDLVRRSGLVKDLENCLGRPFSSADVDFWSYADDLHGCLDKD</sequence>
<feature type="domain" description="TECPR1-like DysF" evidence="2">
    <location>
        <begin position="68"/>
        <end position="190"/>
    </location>
</feature>
<evidence type="ECO:0000313" key="3">
    <source>
        <dbReference type="EMBL" id="KAG6381171.1"/>
    </source>
</evidence>
<proteinExistence type="predicted"/>
<dbReference type="GO" id="GO:0007031">
    <property type="term" value="P:peroxisome organization"/>
    <property type="evidence" value="ECO:0007669"/>
    <property type="project" value="UniProtKB-ARBA"/>
</dbReference>
<evidence type="ECO:0000259" key="2">
    <source>
        <dbReference type="Pfam" id="PF06398"/>
    </source>
</evidence>
<name>A0A8I3AG56_9AGAM</name>
<protein>
    <recommendedName>
        <fullName evidence="2">TECPR1-like DysF domain-containing protein</fullName>
    </recommendedName>
</protein>